<sequence length="88" mass="10699">MTNCIPIVCADLMAYRARCYLHHWNLGRYSIPVQRREHEQKRLLNKRAAVALHASQRWDYRIHPYLEHQTRKGWNAWHPSLDEVVFYL</sequence>
<name>A0A9P4S991_9PEZI</name>
<protein>
    <submittedName>
        <fullName evidence="1">Uncharacterized protein</fullName>
    </submittedName>
</protein>
<evidence type="ECO:0000313" key="2">
    <source>
        <dbReference type="Proteomes" id="UP000799429"/>
    </source>
</evidence>
<gene>
    <name evidence="1" type="ORF">M501DRAFT_1005179</name>
</gene>
<keyword evidence="2" id="KW-1185">Reference proteome</keyword>
<reference evidence="1" key="1">
    <citation type="journal article" date="2020" name="Stud. Mycol.">
        <title>101 Dothideomycetes genomes: a test case for predicting lifestyles and emergence of pathogens.</title>
        <authorList>
            <person name="Haridas S."/>
            <person name="Albert R."/>
            <person name="Binder M."/>
            <person name="Bloem J."/>
            <person name="Labutti K."/>
            <person name="Salamov A."/>
            <person name="Andreopoulos B."/>
            <person name="Baker S."/>
            <person name="Barry K."/>
            <person name="Bills G."/>
            <person name="Bluhm B."/>
            <person name="Cannon C."/>
            <person name="Castanera R."/>
            <person name="Culley D."/>
            <person name="Daum C."/>
            <person name="Ezra D."/>
            <person name="Gonzalez J."/>
            <person name="Henrissat B."/>
            <person name="Kuo A."/>
            <person name="Liang C."/>
            <person name="Lipzen A."/>
            <person name="Lutzoni F."/>
            <person name="Magnuson J."/>
            <person name="Mondo S."/>
            <person name="Nolan M."/>
            <person name="Ohm R."/>
            <person name="Pangilinan J."/>
            <person name="Park H.-J."/>
            <person name="Ramirez L."/>
            <person name="Alfaro M."/>
            <person name="Sun H."/>
            <person name="Tritt A."/>
            <person name="Yoshinaga Y."/>
            <person name="Zwiers L.-H."/>
            <person name="Turgeon B."/>
            <person name="Goodwin S."/>
            <person name="Spatafora J."/>
            <person name="Crous P."/>
            <person name="Grigoriev I."/>
        </authorList>
    </citation>
    <scope>NUCLEOTIDE SEQUENCE</scope>
    <source>
        <strain evidence="1">CBS 101060</strain>
    </source>
</reference>
<dbReference type="Proteomes" id="UP000799429">
    <property type="component" value="Unassembled WGS sequence"/>
</dbReference>
<dbReference type="AlphaFoldDB" id="A0A9P4S991"/>
<dbReference type="EMBL" id="MU006097">
    <property type="protein sequence ID" value="KAF2838311.1"/>
    <property type="molecule type" value="Genomic_DNA"/>
</dbReference>
<organism evidence="1 2">
    <name type="scientific">Patellaria atrata CBS 101060</name>
    <dbReference type="NCBI Taxonomy" id="1346257"/>
    <lineage>
        <taxon>Eukaryota</taxon>
        <taxon>Fungi</taxon>
        <taxon>Dikarya</taxon>
        <taxon>Ascomycota</taxon>
        <taxon>Pezizomycotina</taxon>
        <taxon>Dothideomycetes</taxon>
        <taxon>Dothideomycetes incertae sedis</taxon>
        <taxon>Patellariales</taxon>
        <taxon>Patellariaceae</taxon>
        <taxon>Patellaria</taxon>
    </lineage>
</organism>
<proteinExistence type="predicted"/>
<comment type="caution">
    <text evidence="1">The sequence shown here is derived from an EMBL/GenBank/DDBJ whole genome shotgun (WGS) entry which is preliminary data.</text>
</comment>
<accession>A0A9P4S991</accession>
<evidence type="ECO:0000313" key="1">
    <source>
        <dbReference type="EMBL" id="KAF2838311.1"/>
    </source>
</evidence>